<sequence>MTTAAMATAAAPTAATSAPVETPTAAPFAPATDGLGGGGSGAVVSMVDELCFPSVGMGGAAALRGAKVTIVGCGSVGMACASSILATGLASTLVFADVDSKKMRGEVLDFTHGGAVRVFYHANVKAAAPNYDGSEESDVIIITAGARQRPGESRLALVARNAAIFRSILPPLVSRSPNAILIIVSNPVDILTAIAARISGFPPGRVLGSGTYLDSSRLRVALASQLGVAPKSVHASILGEHGDSSVAVASMANVGGARFADIKMSETAWAALHARVVGAAKDVIELKGYTNWGVGAAVGALVGFILRDEKRVVPVSVSAKGTYDIEEDVFLSLPAVLGRGGVERVLRVPLSAAEHSKLHASAQALAEVARSVEL</sequence>
<gene>
    <name evidence="1" type="ORF">I4F81_007118</name>
</gene>
<evidence type="ECO:0000313" key="1">
    <source>
        <dbReference type="EMBL" id="KAK1864572.1"/>
    </source>
</evidence>
<comment type="caution">
    <text evidence="1">The sequence shown here is derived from an EMBL/GenBank/DDBJ whole genome shotgun (WGS) entry which is preliminary data.</text>
</comment>
<dbReference type="EMBL" id="CM020619">
    <property type="protein sequence ID" value="KAK1864572.1"/>
    <property type="molecule type" value="Genomic_DNA"/>
</dbReference>
<name>A0ACC3C346_PYRYE</name>
<organism evidence="1 2">
    <name type="scientific">Pyropia yezoensis</name>
    <name type="common">Susabi-nori</name>
    <name type="synonym">Porphyra yezoensis</name>
    <dbReference type="NCBI Taxonomy" id="2788"/>
    <lineage>
        <taxon>Eukaryota</taxon>
        <taxon>Rhodophyta</taxon>
        <taxon>Bangiophyceae</taxon>
        <taxon>Bangiales</taxon>
        <taxon>Bangiaceae</taxon>
        <taxon>Pyropia</taxon>
    </lineage>
</organism>
<proteinExistence type="predicted"/>
<reference evidence="1" key="1">
    <citation type="submission" date="2019-11" db="EMBL/GenBank/DDBJ databases">
        <title>Nori genome reveals adaptations in red seaweeds to the harsh intertidal environment.</title>
        <authorList>
            <person name="Wang D."/>
            <person name="Mao Y."/>
        </authorList>
    </citation>
    <scope>NUCLEOTIDE SEQUENCE</scope>
    <source>
        <tissue evidence="1">Gametophyte</tissue>
    </source>
</reference>
<evidence type="ECO:0000313" key="2">
    <source>
        <dbReference type="Proteomes" id="UP000798662"/>
    </source>
</evidence>
<keyword evidence="2" id="KW-1185">Reference proteome</keyword>
<accession>A0ACC3C346</accession>
<protein>
    <submittedName>
        <fullName evidence="1">Uncharacterized protein</fullName>
    </submittedName>
</protein>
<dbReference type="Proteomes" id="UP000798662">
    <property type="component" value="Chromosome 2"/>
</dbReference>